<evidence type="ECO:0000313" key="1">
    <source>
        <dbReference type="EMBL" id="CAL4115577.1"/>
    </source>
</evidence>
<evidence type="ECO:0000313" key="2">
    <source>
        <dbReference type="Proteomes" id="UP001497623"/>
    </source>
</evidence>
<sequence>MNENLLQNVSKDVVYVCSYKAATGNETGYYQFKNDTSISLVLNHVQEKLRIVIGITQHHRKFSNALVSAQIEITYGPEGYVLKGTADNYQVNNQDSWPAV</sequence>
<protein>
    <submittedName>
        <fullName evidence="1">Uncharacterized protein</fullName>
    </submittedName>
</protein>
<gene>
    <name evidence="1" type="ORF">MNOR_LOCUS20686</name>
</gene>
<dbReference type="AlphaFoldDB" id="A0AAV2R6Z2"/>
<dbReference type="EMBL" id="CAXKWB010016144">
    <property type="protein sequence ID" value="CAL4115577.1"/>
    <property type="molecule type" value="Genomic_DNA"/>
</dbReference>
<dbReference type="Proteomes" id="UP001497623">
    <property type="component" value="Unassembled WGS sequence"/>
</dbReference>
<comment type="caution">
    <text evidence="1">The sequence shown here is derived from an EMBL/GenBank/DDBJ whole genome shotgun (WGS) entry which is preliminary data.</text>
</comment>
<accession>A0AAV2R6Z2</accession>
<reference evidence="1 2" key="1">
    <citation type="submission" date="2024-05" db="EMBL/GenBank/DDBJ databases">
        <authorList>
            <person name="Wallberg A."/>
        </authorList>
    </citation>
    <scope>NUCLEOTIDE SEQUENCE [LARGE SCALE GENOMIC DNA]</scope>
</reference>
<keyword evidence="2" id="KW-1185">Reference proteome</keyword>
<name>A0AAV2R6Z2_MEGNR</name>
<proteinExistence type="predicted"/>
<organism evidence="1 2">
    <name type="scientific">Meganyctiphanes norvegica</name>
    <name type="common">Northern krill</name>
    <name type="synonym">Thysanopoda norvegica</name>
    <dbReference type="NCBI Taxonomy" id="48144"/>
    <lineage>
        <taxon>Eukaryota</taxon>
        <taxon>Metazoa</taxon>
        <taxon>Ecdysozoa</taxon>
        <taxon>Arthropoda</taxon>
        <taxon>Crustacea</taxon>
        <taxon>Multicrustacea</taxon>
        <taxon>Malacostraca</taxon>
        <taxon>Eumalacostraca</taxon>
        <taxon>Eucarida</taxon>
        <taxon>Euphausiacea</taxon>
        <taxon>Euphausiidae</taxon>
        <taxon>Meganyctiphanes</taxon>
    </lineage>
</organism>